<evidence type="ECO:0000256" key="2">
    <source>
        <dbReference type="ARBA" id="ARBA00022490"/>
    </source>
</evidence>
<dbReference type="PANTHER" id="PTHR12532">
    <property type="entry name" value="TRANSLATIONAL ACTIVATOR OF CYTOCHROME C OXIDASE 1"/>
    <property type="match status" value="1"/>
</dbReference>
<feature type="region of interest" description="Disordered" evidence="7">
    <location>
        <begin position="1"/>
        <end position="20"/>
    </location>
</feature>
<dbReference type="Pfam" id="PF01709">
    <property type="entry name" value="Transcrip_reg"/>
    <property type="match status" value="1"/>
</dbReference>
<protein>
    <recommendedName>
        <fullName evidence="6">Probable transcriptional regulatory protein M1R53_05030</fullName>
    </recommendedName>
</protein>
<dbReference type="Proteomes" id="UP000831151">
    <property type="component" value="Chromosome"/>
</dbReference>
<accession>A0A9E7DIN6</accession>
<dbReference type="InterPro" id="IPR029072">
    <property type="entry name" value="YebC-like"/>
</dbReference>
<evidence type="ECO:0000256" key="4">
    <source>
        <dbReference type="ARBA" id="ARBA00023125"/>
    </source>
</evidence>
<keyword evidence="3 6" id="KW-0805">Transcription regulation</keyword>
<dbReference type="InterPro" id="IPR049083">
    <property type="entry name" value="TACO1_YebC_N"/>
</dbReference>
<dbReference type="GO" id="GO:0003677">
    <property type="term" value="F:DNA binding"/>
    <property type="evidence" value="ECO:0007669"/>
    <property type="project" value="UniProtKB-UniRule"/>
</dbReference>
<dbReference type="RefSeq" id="WP_249242205.1">
    <property type="nucleotide sequence ID" value="NZ_CP096649.1"/>
</dbReference>
<feature type="domain" description="TACO1/YebC-like second and third" evidence="8">
    <location>
        <begin position="82"/>
        <end position="238"/>
    </location>
</feature>
<dbReference type="HAMAP" id="MF_00693">
    <property type="entry name" value="Transcrip_reg_TACO1"/>
    <property type="match status" value="1"/>
</dbReference>
<evidence type="ECO:0000256" key="3">
    <source>
        <dbReference type="ARBA" id="ARBA00023015"/>
    </source>
</evidence>
<dbReference type="Gene3D" id="3.30.70.980">
    <property type="match status" value="2"/>
</dbReference>
<dbReference type="KEGG" id="fms:M1R53_05030"/>
<dbReference type="InterPro" id="IPR002876">
    <property type="entry name" value="Transcrip_reg_TACO1-like"/>
</dbReference>
<comment type="subcellular location">
    <subcellularLocation>
        <location evidence="6">Cytoplasm</location>
    </subcellularLocation>
</comment>
<dbReference type="PANTHER" id="PTHR12532:SF6">
    <property type="entry name" value="TRANSCRIPTIONAL REGULATORY PROTEIN YEBC-RELATED"/>
    <property type="match status" value="1"/>
</dbReference>
<evidence type="ECO:0000313" key="10">
    <source>
        <dbReference type="EMBL" id="UQK58606.1"/>
    </source>
</evidence>
<dbReference type="Gene3D" id="1.10.10.200">
    <property type="match status" value="1"/>
</dbReference>
<reference evidence="10" key="1">
    <citation type="submission" date="2022-04" db="EMBL/GenBank/DDBJ databases">
        <title>Complete genome sequences of Ezakiella coagulans and Fenollaria massiliensis.</title>
        <authorList>
            <person name="France M.T."/>
            <person name="Clifford J."/>
            <person name="Narina S."/>
            <person name="Rutt L."/>
            <person name="Ravel J."/>
        </authorList>
    </citation>
    <scope>NUCLEOTIDE SEQUENCE</scope>
    <source>
        <strain evidence="10">C0061C2</strain>
    </source>
</reference>
<dbReference type="InterPro" id="IPR017856">
    <property type="entry name" value="Integrase-like_N"/>
</dbReference>
<gene>
    <name evidence="10" type="ORF">M1R53_05030</name>
</gene>
<evidence type="ECO:0000256" key="6">
    <source>
        <dbReference type="HAMAP-Rule" id="MF_00693"/>
    </source>
</evidence>
<evidence type="ECO:0000313" key="11">
    <source>
        <dbReference type="Proteomes" id="UP000831151"/>
    </source>
</evidence>
<dbReference type="AlphaFoldDB" id="A0A9E7DIN6"/>
<sequence>MSGHSKWKTIKAKKGKEDQRRASVFTKLARYITVAVKEGGANPEFNPSLKSAIEKAKSENMPNDNIERAIKKGEGGEGDASYENVVYEGYGVGGVAVIVDCLTDNRNRTASDVRHAFDKHGGNLGTTGCVSYLFDKKGFIAIEKDDSVDEDTLTMDAIDLGAEDFKAFEEGYEIYTSVEDFNKVVEGLKDRGYKLSDFDLSNIPQTTVKLDEEQAIKFEKMVDDLEESDDVQSVSHNLED</sequence>
<comment type="similarity">
    <text evidence="1 6">Belongs to the TACO1 family.</text>
</comment>
<dbReference type="NCBIfam" id="TIGR01033">
    <property type="entry name" value="YebC/PmpR family DNA-binding transcriptional regulator"/>
    <property type="match status" value="1"/>
</dbReference>
<dbReference type="InterPro" id="IPR026564">
    <property type="entry name" value="Transcrip_reg_TACO1-like_dom3"/>
</dbReference>
<evidence type="ECO:0000256" key="7">
    <source>
        <dbReference type="SAM" id="MobiDB-lite"/>
    </source>
</evidence>
<dbReference type="Pfam" id="PF20772">
    <property type="entry name" value="TACO1_YebC_N"/>
    <property type="match status" value="1"/>
</dbReference>
<feature type="compositionally biased region" description="Basic residues" evidence="7">
    <location>
        <begin position="1"/>
        <end position="14"/>
    </location>
</feature>
<dbReference type="SUPFAM" id="SSF75625">
    <property type="entry name" value="YebC-like"/>
    <property type="match status" value="1"/>
</dbReference>
<dbReference type="NCBIfam" id="NF001030">
    <property type="entry name" value="PRK00110.1"/>
    <property type="match status" value="1"/>
</dbReference>
<dbReference type="InterPro" id="IPR048300">
    <property type="entry name" value="TACO1_YebC-like_2nd/3rd_dom"/>
</dbReference>
<keyword evidence="4 6" id="KW-0238">DNA-binding</keyword>
<dbReference type="FunFam" id="1.10.10.200:FF:000002">
    <property type="entry name" value="Probable transcriptional regulatory protein CLM62_37755"/>
    <property type="match status" value="1"/>
</dbReference>
<evidence type="ECO:0000259" key="9">
    <source>
        <dbReference type="Pfam" id="PF20772"/>
    </source>
</evidence>
<name>A0A9E7DIN6_9FIRM</name>
<keyword evidence="5 6" id="KW-0804">Transcription</keyword>
<feature type="domain" description="TACO1/YebC-like N-terminal" evidence="9">
    <location>
        <begin position="5"/>
        <end position="75"/>
    </location>
</feature>
<dbReference type="NCBIfam" id="NF009044">
    <property type="entry name" value="PRK12378.1"/>
    <property type="match status" value="1"/>
</dbReference>
<organism evidence="10 11">
    <name type="scientific">Fenollaria massiliensis</name>
    <dbReference type="NCBI Taxonomy" id="938288"/>
    <lineage>
        <taxon>Bacteria</taxon>
        <taxon>Bacillati</taxon>
        <taxon>Bacillota</taxon>
        <taxon>Clostridia</taxon>
        <taxon>Eubacteriales</taxon>
        <taxon>Fenollaria</taxon>
    </lineage>
</organism>
<dbReference type="EMBL" id="CP096649">
    <property type="protein sequence ID" value="UQK58606.1"/>
    <property type="molecule type" value="Genomic_DNA"/>
</dbReference>
<evidence type="ECO:0000256" key="5">
    <source>
        <dbReference type="ARBA" id="ARBA00023163"/>
    </source>
</evidence>
<keyword evidence="11" id="KW-1185">Reference proteome</keyword>
<evidence type="ECO:0000259" key="8">
    <source>
        <dbReference type="Pfam" id="PF01709"/>
    </source>
</evidence>
<dbReference type="GO" id="GO:0005829">
    <property type="term" value="C:cytosol"/>
    <property type="evidence" value="ECO:0007669"/>
    <property type="project" value="TreeGrafter"/>
</dbReference>
<proteinExistence type="inferred from homology"/>
<dbReference type="FunFam" id="3.30.70.980:FF:000002">
    <property type="entry name" value="Probable transcriptional regulatory protein YebC"/>
    <property type="match status" value="1"/>
</dbReference>
<dbReference type="GO" id="GO:0006355">
    <property type="term" value="P:regulation of DNA-templated transcription"/>
    <property type="evidence" value="ECO:0007669"/>
    <property type="project" value="UniProtKB-UniRule"/>
</dbReference>
<keyword evidence="2 6" id="KW-0963">Cytoplasm</keyword>
<evidence type="ECO:0000256" key="1">
    <source>
        <dbReference type="ARBA" id="ARBA00008724"/>
    </source>
</evidence>